<dbReference type="EMBL" id="JBEDNP010000005">
    <property type="protein sequence ID" value="MEQ3539440.1"/>
    <property type="molecule type" value="Genomic_DNA"/>
</dbReference>
<dbReference type="Proteomes" id="UP001464923">
    <property type="component" value="Unassembled WGS sequence"/>
</dbReference>
<dbReference type="EC" id="2.1.-.-" evidence="2"/>
<reference evidence="2 3" key="1">
    <citation type="submission" date="2024-03" db="EMBL/GenBank/DDBJ databases">
        <title>Draft genome sequence of Pseudonocardia tropica JCM 19149.</title>
        <authorList>
            <person name="Butdee W."/>
            <person name="Duangmal K."/>
        </authorList>
    </citation>
    <scope>NUCLEOTIDE SEQUENCE [LARGE SCALE GENOMIC DNA]</scope>
    <source>
        <strain evidence="2 3">JCM 19149</strain>
    </source>
</reference>
<gene>
    <name evidence="2" type="ORF">WHI96_11450</name>
</gene>
<feature type="domain" description="Methyltransferase" evidence="1">
    <location>
        <begin position="45"/>
        <end position="133"/>
    </location>
</feature>
<keyword evidence="3" id="KW-1185">Reference proteome</keyword>
<keyword evidence="2" id="KW-0489">Methyltransferase</keyword>
<evidence type="ECO:0000313" key="2">
    <source>
        <dbReference type="EMBL" id="MEQ3539440.1"/>
    </source>
</evidence>
<proteinExistence type="predicted"/>
<dbReference type="InterPro" id="IPR029063">
    <property type="entry name" value="SAM-dependent_MTases_sf"/>
</dbReference>
<dbReference type="CDD" id="cd02440">
    <property type="entry name" value="AdoMet_MTases"/>
    <property type="match status" value="1"/>
</dbReference>
<sequence>MTNYARLYRMGLTPWERYGRLTAEGTGARLDREEAERGRPPGRALDLGCGRGRDTAELARRGWDAVGIDAVPAAIDAARRDTGATYVVGSVTDLPGAGLGTFDLFLDVGCFQGFGPDDRRATGRGVTALANPGSTVLMLAFGPGRFRSVVGGVSRAEVEEAFDGWDVVAAEPAGTAGLGWPMSRTAPHWYRLRLRDREGRPASAH</sequence>
<protein>
    <submittedName>
        <fullName evidence="2">Class I SAM-dependent methyltransferase</fullName>
        <ecNumber evidence="2">2.1.-.-</ecNumber>
    </submittedName>
</protein>
<keyword evidence="2" id="KW-0808">Transferase</keyword>
<dbReference type="InterPro" id="IPR041698">
    <property type="entry name" value="Methyltransf_25"/>
</dbReference>
<evidence type="ECO:0000259" key="1">
    <source>
        <dbReference type="Pfam" id="PF13649"/>
    </source>
</evidence>
<organism evidence="2 3">
    <name type="scientific">Pseudonocardia tropica</name>
    <dbReference type="NCBI Taxonomy" id="681289"/>
    <lineage>
        <taxon>Bacteria</taxon>
        <taxon>Bacillati</taxon>
        <taxon>Actinomycetota</taxon>
        <taxon>Actinomycetes</taxon>
        <taxon>Pseudonocardiales</taxon>
        <taxon>Pseudonocardiaceae</taxon>
        <taxon>Pseudonocardia</taxon>
    </lineage>
</organism>
<name>A0ABV1JU10_9PSEU</name>
<dbReference type="RefSeq" id="WP_345647536.1">
    <property type="nucleotide sequence ID" value="NZ_BAABLY010000052.1"/>
</dbReference>
<dbReference type="GO" id="GO:0032259">
    <property type="term" value="P:methylation"/>
    <property type="evidence" value="ECO:0007669"/>
    <property type="project" value="UniProtKB-KW"/>
</dbReference>
<dbReference type="Pfam" id="PF13649">
    <property type="entry name" value="Methyltransf_25"/>
    <property type="match status" value="1"/>
</dbReference>
<dbReference type="Gene3D" id="3.40.50.150">
    <property type="entry name" value="Vaccinia Virus protein VP39"/>
    <property type="match status" value="1"/>
</dbReference>
<dbReference type="SUPFAM" id="SSF53335">
    <property type="entry name" value="S-adenosyl-L-methionine-dependent methyltransferases"/>
    <property type="match status" value="1"/>
</dbReference>
<comment type="caution">
    <text evidence="2">The sequence shown here is derived from an EMBL/GenBank/DDBJ whole genome shotgun (WGS) entry which is preliminary data.</text>
</comment>
<dbReference type="GO" id="GO:0008168">
    <property type="term" value="F:methyltransferase activity"/>
    <property type="evidence" value="ECO:0007669"/>
    <property type="project" value="UniProtKB-KW"/>
</dbReference>
<accession>A0ABV1JU10</accession>
<evidence type="ECO:0000313" key="3">
    <source>
        <dbReference type="Proteomes" id="UP001464923"/>
    </source>
</evidence>